<organism evidence="1 2">
    <name type="scientific">Massilia norwichensis</name>
    <dbReference type="NCBI Taxonomy" id="1442366"/>
    <lineage>
        <taxon>Bacteria</taxon>
        <taxon>Pseudomonadati</taxon>
        <taxon>Pseudomonadota</taxon>
        <taxon>Betaproteobacteria</taxon>
        <taxon>Burkholderiales</taxon>
        <taxon>Oxalobacteraceae</taxon>
        <taxon>Telluria group</taxon>
        <taxon>Massilia</taxon>
    </lineage>
</organism>
<comment type="caution">
    <text evidence="1">The sequence shown here is derived from an EMBL/GenBank/DDBJ whole genome shotgun (WGS) entry which is preliminary data.</text>
</comment>
<protein>
    <submittedName>
        <fullName evidence="1">Uncharacterized protein</fullName>
    </submittedName>
</protein>
<evidence type="ECO:0000313" key="1">
    <source>
        <dbReference type="EMBL" id="MCS0589573.1"/>
    </source>
</evidence>
<keyword evidence="2" id="KW-1185">Reference proteome</keyword>
<accession>A0ABT2A5W5</accession>
<sequence length="156" mass="17517">MPPVSRKRPQIGDVIEIRTPRGLAYAQYTHMHPAYGALLRVMPGLYPSRPENFAALGLAEPQFSTFFPLGSACSKGIVQIVANEAISASLRMFPTFRASVKGQDGMWGPWWLWDGEKEWKIGELQPGMNALPPRAIINDTLLVERIVSAWRHEDWS</sequence>
<evidence type="ECO:0000313" key="2">
    <source>
        <dbReference type="Proteomes" id="UP001205560"/>
    </source>
</evidence>
<dbReference type="EMBL" id="JANUGX010000009">
    <property type="protein sequence ID" value="MCS0589573.1"/>
    <property type="molecule type" value="Genomic_DNA"/>
</dbReference>
<reference evidence="1 2" key="1">
    <citation type="submission" date="2022-08" db="EMBL/GenBank/DDBJ databases">
        <title>Reclassification of Massilia species as members of the genera Telluria, Duganella, Pseudoduganella, Mokoshia gen. nov. and Zemynaea gen. nov. using orthogonal and non-orthogonal genome-based approaches.</title>
        <authorList>
            <person name="Bowman J.P."/>
        </authorList>
    </citation>
    <scope>NUCLEOTIDE SEQUENCE [LARGE SCALE GENOMIC DNA]</scope>
    <source>
        <strain evidence="1 2">LMG 28164</strain>
    </source>
</reference>
<dbReference type="Proteomes" id="UP001205560">
    <property type="component" value="Unassembled WGS sequence"/>
</dbReference>
<name>A0ABT2A5W5_9BURK</name>
<gene>
    <name evidence="1" type="ORF">NX782_10170</name>
</gene>
<dbReference type="RefSeq" id="WP_258845331.1">
    <property type="nucleotide sequence ID" value="NZ_JANUGX010000009.1"/>
</dbReference>
<proteinExistence type="predicted"/>